<evidence type="ECO:0000313" key="9">
    <source>
        <dbReference type="EMBL" id="EKU27526.1"/>
    </source>
</evidence>
<protein>
    <recommendedName>
        <fullName evidence="3">lipoate--protein ligase</fullName>
        <ecNumber evidence="3">6.3.1.20</ecNumber>
    </recommendedName>
</protein>
<dbReference type="Proteomes" id="UP000016057">
    <property type="component" value="Unassembled WGS sequence"/>
</dbReference>
<dbReference type="GO" id="GO:0005737">
    <property type="term" value="C:cytoplasm"/>
    <property type="evidence" value="ECO:0007669"/>
    <property type="project" value="TreeGrafter"/>
</dbReference>
<dbReference type="GO" id="GO:0005524">
    <property type="term" value="F:ATP binding"/>
    <property type="evidence" value="ECO:0007669"/>
    <property type="project" value="UniProtKB-KW"/>
</dbReference>
<keyword evidence="6" id="KW-0067">ATP-binding</keyword>
<accession>K8ZPP9</accession>
<evidence type="ECO:0000256" key="6">
    <source>
        <dbReference type="ARBA" id="ARBA00022840"/>
    </source>
</evidence>
<dbReference type="UniPathway" id="UPA00537">
    <property type="reaction ID" value="UER00594"/>
</dbReference>
<evidence type="ECO:0000256" key="7">
    <source>
        <dbReference type="ARBA" id="ARBA00048037"/>
    </source>
</evidence>
<dbReference type="InterPro" id="IPR004562">
    <property type="entry name" value="LipoylTrfase_LipoateP_Ligase"/>
</dbReference>
<comment type="pathway">
    <text evidence="1">Protein modification; protein lipoylation via exogenous pathway; protein N(6)-(lipoyl)lysine from lipoate: step 2/2.</text>
</comment>
<dbReference type="Gene3D" id="3.30.930.10">
    <property type="entry name" value="Bira Bifunctional Protein, Domain 2"/>
    <property type="match status" value="1"/>
</dbReference>
<comment type="pathway">
    <text evidence="2">Protein modification; protein lipoylation via exogenous pathway; protein N(6)-(lipoyl)lysine from lipoate: step 1/2.</text>
</comment>
<proteinExistence type="predicted"/>
<evidence type="ECO:0000256" key="2">
    <source>
        <dbReference type="ARBA" id="ARBA00005124"/>
    </source>
</evidence>
<name>K8ZPP9_9ENTE</name>
<feature type="domain" description="BPL/LPL catalytic" evidence="8">
    <location>
        <begin position="28"/>
        <end position="218"/>
    </location>
</feature>
<evidence type="ECO:0000256" key="4">
    <source>
        <dbReference type="ARBA" id="ARBA00022598"/>
    </source>
</evidence>
<dbReference type="SUPFAM" id="SSF82649">
    <property type="entry name" value="SufE/NifU"/>
    <property type="match status" value="1"/>
</dbReference>
<dbReference type="GO" id="GO:0009249">
    <property type="term" value="P:protein lipoylation"/>
    <property type="evidence" value="ECO:0007669"/>
    <property type="project" value="InterPro"/>
</dbReference>
<dbReference type="FunFam" id="3.30.930.10:FF:000072">
    <property type="entry name" value="Lipoate--protein ligase"/>
    <property type="match status" value="1"/>
</dbReference>
<sequence>MKMIYIPNEEHNPRLNLAMETYLLEEKDWDESVVFFYINSPSVIIGRNQNTIEEINEEYIKEHHIDVVRRMSGGGAVYHDFGNLNFSFILPSSDHFMDFETLTAPIVKAIRDLGVEDVHLSGRNDLLIGDRKFSGNAMYKKKNRIVCHGTLLFNSDLTVVNDALKVDPSKLKTKGIRSVKSRVTNILPHLPKKKQNLTTEQFRDEILKSIFEVADLKEIPIYVFTNEDWKHIDKIAQEYYENWDWNYGASPDFNTKYKHRFPTGSVDVRLLIKGNTIEQAHFYGDFFGSEDVEKIAKALEGCAYSKEAIMDRLADIPVELFFGSSVTKEEVADLILGNLVEK</sequence>
<comment type="caution">
    <text evidence="9">The sequence shown here is derived from an EMBL/GenBank/DDBJ whole genome shotgun (WGS) entry which is preliminary data.</text>
</comment>
<keyword evidence="10" id="KW-1185">Reference proteome</keyword>
<evidence type="ECO:0000313" key="10">
    <source>
        <dbReference type="Proteomes" id="UP000016057"/>
    </source>
</evidence>
<dbReference type="eggNOG" id="COG0095">
    <property type="taxonomic scope" value="Bacteria"/>
</dbReference>
<dbReference type="PANTHER" id="PTHR12561">
    <property type="entry name" value="LIPOATE-PROTEIN LIGASE"/>
    <property type="match status" value="1"/>
</dbReference>
<dbReference type="AlphaFoldDB" id="K8ZPP9"/>
<comment type="catalytic activity">
    <reaction evidence="7">
        <text>L-lysyl-[lipoyl-carrier protein] + (R)-lipoate + ATP = N(6)-[(R)-lipoyl]-L-lysyl-[lipoyl-carrier protein] + AMP + diphosphate + H(+)</text>
        <dbReference type="Rhea" id="RHEA:49288"/>
        <dbReference type="Rhea" id="RHEA-COMP:10500"/>
        <dbReference type="Rhea" id="RHEA-COMP:10502"/>
        <dbReference type="ChEBI" id="CHEBI:15378"/>
        <dbReference type="ChEBI" id="CHEBI:29969"/>
        <dbReference type="ChEBI" id="CHEBI:30616"/>
        <dbReference type="ChEBI" id="CHEBI:33019"/>
        <dbReference type="ChEBI" id="CHEBI:83088"/>
        <dbReference type="ChEBI" id="CHEBI:83099"/>
        <dbReference type="ChEBI" id="CHEBI:456215"/>
        <dbReference type="EC" id="6.3.1.20"/>
    </reaction>
</comment>
<dbReference type="GO" id="GO:0016979">
    <property type="term" value="F:lipoate-protein ligase activity"/>
    <property type="evidence" value="ECO:0007669"/>
    <property type="project" value="UniProtKB-EC"/>
</dbReference>
<dbReference type="SUPFAM" id="SSF55681">
    <property type="entry name" value="Class II aaRS and biotin synthetases"/>
    <property type="match status" value="1"/>
</dbReference>
<dbReference type="Pfam" id="PF10437">
    <property type="entry name" value="Lip_prot_lig_C"/>
    <property type="match status" value="1"/>
</dbReference>
<dbReference type="Pfam" id="PF21948">
    <property type="entry name" value="LplA-B_cat"/>
    <property type="match status" value="1"/>
</dbReference>
<dbReference type="EC" id="6.3.1.20" evidence="3"/>
<dbReference type="GO" id="GO:0017118">
    <property type="term" value="F:lipoyltransferase activity"/>
    <property type="evidence" value="ECO:0007669"/>
    <property type="project" value="TreeGrafter"/>
</dbReference>
<dbReference type="InterPro" id="IPR019491">
    <property type="entry name" value="Lipoate_protein_ligase_C"/>
</dbReference>
<dbReference type="InterPro" id="IPR004143">
    <property type="entry name" value="BPL_LPL_catalytic"/>
</dbReference>
<dbReference type="PATRIC" id="fig|1234409.3.peg.508"/>
<dbReference type="CDD" id="cd16443">
    <property type="entry name" value="LplA"/>
    <property type="match status" value="1"/>
</dbReference>
<dbReference type="PROSITE" id="PS51733">
    <property type="entry name" value="BPL_LPL_CATALYTIC"/>
    <property type="match status" value="1"/>
</dbReference>
<evidence type="ECO:0000256" key="5">
    <source>
        <dbReference type="ARBA" id="ARBA00022741"/>
    </source>
</evidence>
<gene>
    <name evidence="9" type="ORF">C683_0548</name>
</gene>
<reference evidence="9 10" key="1">
    <citation type="journal article" date="2013" name="Genome Announc.">
        <title>Draft Genome Sequence of Catellicoccus marimammalium, a Novel Species Commonly Found in Gull Feces.</title>
        <authorList>
            <person name="Weigand M.R."/>
            <person name="Ryu H."/>
            <person name="Bozcek L."/>
            <person name="Konstantinidis K.T."/>
            <person name="Santo Domingo J.W."/>
        </authorList>
    </citation>
    <scope>NUCLEOTIDE SEQUENCE [LARGE SCALE GENOMIC DNA]</scope>
    <source>
        <strain evidence="9 10">M35/04/3</strain>
    </source>
</reference>
<keyword evidence="4 9" id="KW-0436">Ligase</keyword>
<keyword evidence="5" id="KW-0547">Nucleotide-binding</keyword>
<organism evidence="9 10">
    <name type="scientific">Catellicoccus marimammalium M35/04/3</name>
    <dbReference type="NCBI Taxonomy" id="1234409"/>
    <lineage>
        <taxon>Bacteria</taxon>
        <taxon>Bacillati</taxon>
        <taxon>Bacillota</taxon>
        <taxon>Bacilli</taxon>
        <taxon>Lactobacillales</taxon>
        <taxon>Enterococcaceae</taxon>
        <taxon>Catellicoccus</taxon>
    </lineage>
</organism>
<dbReference type="InterPro" id="IPR045864">
    <property type="entry name" value="aa-tRNA-synth_II/BPL/LPL"/>
</dbReference>
<dbReference type="NCBIfam" id="TIGR00545">
    <property type="entry name" value="lipoyltrans"/>
    <property type="match status" value="1"/>
</dbReference>
<evidence type="ECO:0000259" key="8">
    <source>
        <dbReference type="PROSITE" id="PS51733"/>
    </source>
</evidence>
<dbReference type="EMBL" id="AMYT01000016">
    <property type="protein sequence ID" value="EKU27526.1"/>
    <property type="molecule type" value="Genomic_DNA"/>
</dbReference>
<dbReference type="STRING" id="1234409.C683_0548"/>
<dbReference type="PANTHER" id="PTHR12561:SF3">
    <property type="entry name" value="LIPOYLTRANSFERASE 1, MITOCHONDRIAL"/>
    <property type="match status" value="1"/>
</dbReference>
<evidence type="ECO:0000256" key="1">
    <source>
        <dbReference type="ARBA" id="ARBA00005085"/>
    </source>
</evidence>
<dbReference type="Gene3D" id="3.30.390.50">
    <property type="entry name" value="CO dehydrogenase flavoprotein, C-terminal domain"/>
    <property type="match status" value="1"/>
</dbReference>
<evidence type="ECO:0000256" key="3">
    <source>
        <dbReference type="ARBA" id="ARBA00012367"/>
    </source>
</evidence>